<keyword evidence="2" id="KW-1185">Reference proteome</keyword>
<gene>
    <name evidence="1" type="ORF">CY0110_18327</name>
</gene>
<dbReference type="Proteomes" id="UP000003781">
    <property type="component" value="Unassembled WGS sequence"/>
</dbReference>
<reference evidence="1 2" key="1">
    <citation type="submission" date="2007-03" db="EMBL/GenBank/DDBJ databases">
        <authorList>
            <person name="Stal L."/>
            <person name="Ferriera S."/>
            <person name="Johnson J."/>
            <person name="Kravitz S."/>
            <person name="Beeson K."/>
            <person name="Sutton G."/>
            <person name="Rogers Y.-H."/>
            <person name="Friedman R."/>
            <person name="Frazier M."/>
            <person name="Venter J.C."/>
        </authorList>
    </citation>
    <scope>NUCLEOTIDE SEQUENCE [LARGE SCALE GENOMIC DNA]</scope>
    <source>
        <strain evidence="1 2">CCY0110</strain>
    </source>
</reference>
<dbReference type="EMBL" id="AAXW01000002">
    <property type="protein sequence ID" value="EAZ93779.1"/>
    <property type="molecule type" value="Genomic_DNA"/>
</dbReference>
<accession>A3IIZ7</accession>
<comment type="caution">
    <text evidence="1">The sequence shown here is derived from an EMBL/GenBank/DDBJ whole genome shotgun (WGS) entry which is preliminary data.</text>
</comment>
<evidence type="ECO:0000313" key="2">
    <source>
        <dbReference type="Proteomes" id="UP000003781"/>
    </source>
</evidence>
<protein>
    <submittedName>
        <fullName evidence="1">Uncharacterized protein</fullName>
    </submittedName>
</protein>
<evidence type="ECO:0000313" key="1">
    <source>
        <dbReference type="EMBL" id="EAZ93779.1"/>
    </source>
</evidence>
<sequence length="33" mass="4102">MLTGHGNHPTLRYLRHLQWRRQCIRRSLLKWSS</sequence>
<proteinExistence type="predicted"/>
<dbReference type="AlphaFoldDB" id="A3IIZ7"/>
<name>A3IIZ7_9CHRO</name>
<organism evidence="1 2">
    <name type="scientific">Crocosphaera chwakensis CCY0110</name>
    <dbReference type="NCBI Taxonomy" id="391612"/>
    <lineage>
        <taxon>Bacteria</taxon>
        <taxon>Bacillati</taxon>
        <taxon>Cyanobacteriota</taxon>
        <taxon>Cyanophyceae</taxon>
        <taxon>Oscillatoriophycideae</taxon>
        <taxon>Chroococcales</taxon>
        <taxon>Aphanothecaceae</taxon>
        <taxon>Crocosphaera</taxon>
        <taxon>Crocosphaera chwakensis</taxon>
    </lineage>
</organism>